<evidence type="ECO:0000256" key="7">
    <source>
        <dbReference type="ARBA" id="ARBA00022842"/>
    </source>
</evidence>
<organism evidence="15 16">
    <name type="scientific">Gambusia affinis</name>
    <name type="common">Western mosquitofish</name>
    <name type="synonym">Heterandria affinis</name>
    <dbReference type="NCBI Taxonomy" id="33528"/>
    <lineage>
        <taxon>Eukaryota</taxon>
        <taxon>Metazoa</taxon>
        <taxon>Chordata</taxon>
        <taxon>Craniata</taxon>
        <taxon>Vertebrata</taxon>
        <taxon>Euteleostomi</taxon>
        <taxon>Actinopterygii</taxon>
        <taxon>Neopterygii</taxon>
        <taxon>Teleostei</taxon>
        <taxon>Neoteleostei</taxon>
        <taxon>Acanthomorphata</taxon>
        <taxon>Ovalentaria</taxon>
        <taxon>Atherinomorphae</taxon>
        <taxon>Cyprinodontiformes</taxon>
        <taxon>Poeciliidae</taxon>
        <taxon>Poeciliinae</taxon>
        <taxon>Gambusia</taxon>
    </lineage>
</organism>
<evidence type="ECO:0000256" key="12">
    <source>
        <dbReference type="ARBA" id="ARBA00023242"/>
    </source>
</evidence>
<gene>
    <name evidence="15" type="ORF">CCH79_00020204</name>
</gene>
<keyword evidence="7" id="KW-0460">Magnesium</keyword>
<dbReference type="GO" id="GO:0005634">
    <property type="term" value="C:nucleus"/>
    <property type="evidence" value="ECO:0007669"/>
    <property type="project" value="UniProtKB-SubCell"/>
</dbReference>
<evidence type="ECO:0000256" key="3">
    <source>
        <dbReference type="ARBA" id="ARBA00004123"/>
    </source>
</evidence>
<protein>
    <recommendedName>
        <fullName evidence="6">oxoglutarate dehydrogenase (succinyl-transferring)</fullName>
        <ecNumber evidence="6">1.2.4.2</ecNumber>
    </recommendedName>
    <alternativeName>
        <fullName evidence="13">Alpha-ketoglutarate dehydrogenase</fullName>
    </alternativeName>
</protein>
<name>A0A315UTA0_GAMAF</name>
<comment type="cofactor">
    <cofactor evidence="2">
        <name>thiamine diphosphate</name>
        <dbReference type="ChEBI" id="CHEBI:58937"/>
    </cofactor>
</comment>
<comment type="cofactor">
    <cofactor evidence="1">
        <name>Mg(2+)</name>
        <dbReference type="ChEBI" id="CHEBI:18420"/>
    </cofactor>
</comment>
<evidence type="ECO:0000256" key="6">
    <source>
        <dbReference type="ARBA" id="ARBA00012280"/>
    </source>
</evidence>
<evidence type="ECO:0000256" key="14">
    <source>
        <dbReference type="ARBA" id="ARBA00051042"/>
    </source>
</evidence>
<dbReference type="InterPro" id="IPR011603">
    <property type="entry name" value="2oxoglutarate_DH_E1"/>
</dbReference>
<comment type="caution">
    <text evidence="15">The sequence shown here is derived from an EMBL/GenBank/DDBJ whole genome shotgun (WGS) entry which is preliminary data.</text>
</comment>
<evidence type="ECO:0000256" key="8">
    <source>
        <dbReference type="ARBA" id="ARBA00023002"/>
    </source>
</evidence>
<accession>A0A315UTA0</accession>
<dbReference type="Proteomes" id="UP000250572">
    <property type="component" value="Unassembled WGS sequence"/>
</dbReference>
<dbReference type="PANTHER" id="PTHR23152">
    <property type="entry name" value="2-OXOGLUTARATE DEHYDROGENASE"/>
    <property type="match status" value="1"/>
</dbReference>
<evidence type="ECO:0000256" key="2">
    <source>
        <dbReference type="ARBA" id="ARBA00001964"/>
    </source>
</evidence>
<proteinExistence type="inferred from homology"/>
<evidence type="ECO:0000256" key="9">
    <source>
        <dbReference type="ARBA" id="ARBA00023052"/>
    </source>
</evidence>
<evidence type="ECO:0000256" key="10">
    <source>
        <dbReference type="ARBA" id="ARBA00023128"/>
    </source>
</evidence>
<dbReference type="GO" id="GO:0030976">
    <property type="term" value="F:thiamine pyrophosphate binding"/>
    <property type="evidence" value="ECO:0007669"/>
    <property type="project" value="InterPro"/>
</dbReference>
<dbReference type="GO" id="GO:0006096">
    <property type="term" value="P:glycolytic process"/>
    <property type="evidence" value="ECO:0007669"/>
    <property type="project" value="UniProtKB-KW"/>
</dbReference>
<dbReference type="EC" id="1.2.4.2" evidence="6"/>
<dbReference type="EMBL" id="NHOQ01002754">
    <property type="protein sequence ID" value="PWA14840.1"/>
    <property type="molecule type" value="Genomic_DNA"/>
</dbReference>
<keyword evidence="8" id="KW-0560">Oxidoreductase</keyword>
<dbReference type="GO" id="GO:0045252">
    <property type="term" value="C:oxoglutarate dehydrogenase complex"/>
    <property type="evidence" value="ECO:0007669"/>
    <property type="project" value="TreeGrafter"/>
</dbReference>
<sequence length="104" mass="11748">MYKQIKKQKPVLQKYAEKLIAEGAVSRQEYEVKPGPEPWTGRSQVLSEEIAKYDKICEEAFARSKDEKILHIKHWLDSPWPGELGGFWVGSGSAGGSETRTLTL</sequence>
<evidence type="ECO:0000256" key="5">
    <source>
        <dbReference type="ARBA" id="ARBA00006936"/>
    </source>
</evidence>
<comment type="catalytic activity">
    <reaction evidence="14">
        <text>N(6)-[(R)-lipoyl]-L-lysyl-[protein] + 2-oxoglutarate + H(+) = N(6)-[(R)-S(8)-succinyldihydrolipoyl]-L-lysyl-[protein] + CO2</text>
        <dbReference type="Rhea" id="RHEA:12188"/>
        <dbReference type="Rhea" id="RHEA-COMP:10474"/>
        <dbReference type="Rhea" id="RHEA-COMP:20092"/>
        <dbReference type="ChEBI" id="CHEBI:15378"/>
        <dbReference type="ChEBI" id="CHEBI:16526"/>
        <dbReference type="ChEBI" id="CHEBI:16810"/>
        <dbReference type="ChEBI" id="CHEBI:83099"/>
        <dbReference type="ChEBI" id="CHEBI:83120"/>
        <dbReference type="EC" id="1.2.4.2"/>
    </reaction>
    <physiologicalReaction direction="left-to-right" evidence="14">
        <dbReference type="Rhea" id="RHEA:12189"/>
    </physiologicalReaction>
</comment>
<keyword evidence="9" id="KW-0786">Thiamine pyrophosphate</keyword>
<dbReference type="PANTHER" id="PTHR23152:SF7">
    <property type="entry name" value="2-OXOGLUTARATE DEHYDROGENASE COMPLEX COMPONENT E1"/>
    <property type="match status" value="1"/>
</dbReference>
<keyword evidence="10" id="KW-0496">Mitochondrion</keyword>
<keyword evidence="12" id="KW-0539">Nucleus</keyword>
<dbReference type="GO" id="GO:0004591">
    <property type="term" value="F:oxoglutarate dehydrogenase (succinyl-transferring) activity"/>
    <property type="evidence" value="ECO:0007669"/>
    <property type="project" value="UniProtKB-EC"/>
</dbReference>
<evidence type="ECO:0000256" key="4">
    <source>
        <dbReference type="ARBA" id="ARBA00004173"/>
    </source>
</evidence>
<keyword evidence="16" id="KW-1185">Reference proteome</keyword>
<comment type="subcellular location">
    <subcellularLocation>
        <location evidence="4">Mitochondrion</location>
    </subcellularLocation>
    <subcellularLocation>
        <location evidence="3">Nucleus</location>
    </subcellularLocation>
</comment>
<dbReference type="GO" id="GO:0006099">
    <property type="term" value="P:tricarboxylic acid cycle"/>
    <property type="evidence" value="ECO:0007669"/>
    <property type="project" value="TreeGrafter"/>
</dbReference>
<evidence type="ECO:0000256" key="13">
    <source>
        <dbReference type="ARBA" id="ARBA00030680"/>
    </source>
</evidence>
<dbReference type="AlphaFoldDB" id="A0A315UTA0"/>
<evidence type="ECO:0000256" key="1">
    <source>
        <dbReference type="ARBA" id="ARBA00001946"/>
    </source>
</evidence>
<comment type="similarity">
    <text evidence="5">Belongs to the alpha-ketoglutarate dehydrogenase family.</text>
</comment>
<evidence type="ECO:0000313" key="15">
    <source>
        <dbReference type="EMBL" id="PWA14840.1"/>
    </source>
</evidence>
<evidence type="ECO:0000256" key="11">
    <source>
        <dbReference type="ARBA" id="ARBA00023152"/>
    </source>
</evidence>
<keyword evidence="11" id="KW-0324">Glycolysis</keyword>
<dbReference type="GO" id="GO:0005739">
    <property type="term" value="C:mitochondrion"/>
    <property type="evidence" value="ECO:0007669"/>
    <property type="project" value="UniProtKB-SubCell"/>
</dbReference>
<evidence type="ECO:0000313" key="16">
    <source>
        <dbReference type="Proteomes" id="UP000250572"/>
    </source>
</evidence>
<reference evidence="15 16" key="1">
    <citation type="journal article" date="2018" name="G3 (Bethesda)">
        <title>A High-Quality Reference Genome for the Invasive Mosquitofish Gambusia affinis Using a Chicago Library.</title>
        <authorList>
            <person name="Hoffberg S.L."/>
            <person name="Troendle N.J."/>
            <person name="Glenn T.C."/>
            <person name="Mahmud O."/>
            <person name="Louha S."/>
            <person name="Chalopin D."/>
            <person name="Bennetzen J.L."/>
            <person name="Mauricio R."/>
        </authorList>
    </citation>
    <scope>NUCLEOTIDE SEQUENCE [LARGE SCALE GENOMIC DNA]</scope>
    <source>
        <strain evidence="15">NE01/NJP1002.9</strain>
        <tissue evidence="15">Muscle</tissue>
    </source>
</reference>